<feature type="domain" description="Xylose isomerase-like TIM barrel" evidence="1">
    <location>
        <begin position="19"/>
        <end position="249"/>
    </location>
</feature>
<dbReference type="RefSeq" id="WP_284218524.1">
    <property type="nucleotide sequence ID" value="NZ_BSOT01000007.1"/>
</dbReference>
<dbReference type="Gene3D" id="3.20.20.150">
    <property type="entry name" value="Divalent-metal-dependent TIM barrel enzymes"/>
    <property type="match status" value="1"/>
</dbReference>
<evidence type="ECO:0000313" key="2">
    <source>
        <dbReference type="EMBL" id="GLR72155.1"/>
    </source>
</evidence>
<gene>
    <name evidence="2" type="ORF">GCM10007852_30630</name>
</gene>
<name>A0AA37WLI2_9ALTE</name>
<dbReference type="Pfam" id="PF01261">
    <property type="entry name" value="AP_endonuc_2"/>
    <property type="match status" value="1"/>
</dbReference>
<dbReference type="InterPro" id="IPR013022">
    <property type="entry name" value="Xyl_isomerase-like_TIM-brl"/>
</dbReference>
<evidence type="ECO:0000313" key="3">
    <source>
        <dbReference type="Proteomes" id="UP001156601"/>
    </source>
</evidence>
<dbReference type="AlphaFoldDB" id="A0AA37WLI2"/>
<keyword evidence="3" id="KW-1185">Reference proteome</keyword>
<protein>
    <recommendedName>
        <fullName evidence="1">Xylose isomerase-like TIM barrel domain-containing protein</fullName>
    </recommendedName>
</protein>
<accession>A0AA37WLI2</accession>
<sequence length="307" mass="34759">MYLTGFADEASQDLDLQIQATKALGWNAIESRNIDGKNIHDISEDAFDIACKKLEDANVYVSCFGSAIANWAKSVHDPFDITLAEVERAIPRMKRLGTKLVRIMSYKREEGTEQHAEERFARLRDIVNMFVEHDLVPVHENCMNYGGMSWRHSLELINNVPDLKLIYDTGNSPFMKDYANGADVWQNGWDFYNEIKSHVAYIHIKDTLNPKPGEKEVYTMPGEGQGYVKEILRDLQASNYSGGISIEPHLAAIFHDPSALNTPNDKSYDLYLEYGQKLMTILQDMAFIHSPYSPSLEVNTLGAQSSK</sequence>
<dbReference type="InterPro" id="IPR050312">
    <property type="entry name" value="IolE/XylAMocC-like"/>
</dbReference>
<organism evidence="2 3">
    <name type="scientific">Agaribacter marinus</name>
    <dbReference type="NCBI Taxonomy" id="1431249"/>
    <lineage>
        <taxon>Bacteria</taxon>
        <taxon>Pseudomonadati</taxon>
        <taxon>Pseudomonadota</taxon>
        <taxon>Gammaproteobacteria</taxon>
        <taxon>Alteromonadales</taxon>
        <taxon>Alteromonadaceae</taxon>
        <taxon>Agaribacter</taxon>
    </lineage>
</organism>
<evidence type="ECO:0000259" key="1">
    <source>
        <dbReference type="Pfam" id="PF01261"/>
    </source>
</evidence>
<dbReference type="PANTHER" id="PTHR12110">
    <property type="entry name" value="HYDROXYPYRUVATE ISOMERASE"/>
    <property type="match status" value="1"/>
</dbReference>
<dbReference type="InterPro" id="IPR036237">
    <property type="entry name" value="Xyl_isomerase-like_sf"/>
</dbReference>
<proteinExistence type="predicted"/>
<reference evidence="2" key="1">
    <citation type="journal article" date="2014" name="Int. J. Syst. Evol. Microbiol.">
        <title>Complete genome sequence of Corynebacterium casei LMG S-19264T (=DSM 44701T), isolated from a smear-ripened cheese.</title>
        <authorList>
            <consortium name="US DOE Joint Genome Institute (JGI-PGF)"/>
            <person name="Walter F."/>
            <person name="Albersmeier A."/>
            <person name="Kalinowski J."/>
            <person name="Ruckert C."/>
        </authorList>
    </citation>
    <scope>NUCLEOTIDE SEQUENCE</scope>
    <source>
        <strain evidence="2">NBRC 110023</strain>
    </source>
</reference>
<comment type="caution">
    <text evidence="2">The sequence shown here is derived from an EMBL/GenBank/DDBJ whole genome shotgun (WGS) entry which is preliminary data.</text>
</comment>
<dbReference type="Proteomes" id="UP001156601">
    <property type="component" value="Unassembled WGS sequence"/>
</dbReference>
<dbReference type="EMBL" id="BSOT01000007">
    <property type="protein sequence ID" value="GLR72155.1"/>
    <property type="molecule type" value="Genomic_DNA"/>
</dbReference>
<dbReference type="SUPFAM" id="SSF51658">
    <property type="entry name" value="Xylose isomerase-like"/>
    <property type="match status" value="1"/>
</dbReference>
<reference evidence="2" key="2">
    <citation type="submission" date="2023-01" db="EMBL/GenBank/DDBJ databases">
        <title>Draft genome sequence of Agaribacter marinus strain NBRC 110023.</title>
        <authorList>
            <person name="Sun Q."/>
            <person name="Mori K."/>
        </authorList>
    </citation>
    <scope>NUCLEOTIDE SEQUENCE</scope>
    <source>
        <strain evidence="2">NBRC 110023</strain>
    </source>
</reference>